<dbReference type="InterPro" id="IPR036282">
    <property type="entry name" value="Glutathione-S-Trfase_C_sf"/>
</dbReference>
<dbReference type="Pfam" id="PF00458">
    <property type="entry name" value="WHEP-TRS"/>
    <property type="match status" value="3"/>
</dbReference>
<evidence type="ECO:0000256" key="17">
    <source>
        <dbReference type="ARBA" id="ARBA00067786"/>
    </source>
</evidence>
<accession>A0A8D3E168</accession>
<comment type="catalytic activity">
    <reaction evidence="15">
        <text>tRNA(Pro) + L-proline + ATP = L-prolyl-tRNA(Pro) + AMP + diphosphate</text>
        <dbReference type="Rhea" id="RHEA:14305"/>
        <dbReference type="Rhea" id="RHEA-COMP:9700"/>
        <dbReference type="Rhea" id="RHEA-COMP:9702"/>
        <dbReference type="ChEBI" id="CHEBI:30616"/>
        <dbReference type="ChEBI" id="CHEBI:33019"/>
        <dbReference type="ChEBI" id="CHEBI:60039"/>
        <dbReference type="ChEBI" id="CHEBI:78442"/>
        <dbReference type="ChEBI" id="CHEBI:78532"/>
        <dbReference type="ChEBI" id="CHEBI:456215"/>
        <dbReference type="EC" id="6.1.1.15"/>
    </reaction>
    <physiologicalReaction direction="left-to-right" evidence="15">
        <dbReference type="Rhea" id="RHEA:14306"/>
    </physiologicalReaction>
</comment>
<dbReference type="FunFam" id="3.40.50.620:FF:000070">
    <property type="entry name" value="Bifunctional glutamate/proline--tRNA ligase"/>
    <property type="match status" value="1"/>
</dbReference>
<dbReference type="InterPro" id="IPR004046">
    <property type="entry name" value="GST_C"/>
</dbReference>
<dbReference type="PANTHER" id="PTHR43382:SF2">
    <property type="entry name" value="BIFUNCTIONAL GLUTAMATE_PROLINE--TRNA LIGASE"/>
    <property type="match status" value="1"/>
</dbReference>
<evidence type="ECO:0000256" key="18">
    <source>
        <dbReference type="ARBA" id="ARBA00076053"/>
    </source>
</evidence>
<evidence type="ECO:0000256" key="5">
    <source>
        <dbReference type="ARBA" id="ARBA00022598"/>
    </source>
</evidence>
<dbReference type="GO" id="GO:0005737">
    <property type="term" value="C:cytoplasm"/>
    <property type="evidence" value="ECO:0007669"/>
    <property type="project" value="InterPro"/>
</dbReference>
<dbReference type="GO" id="GO:0017101">
    <property type="term" value="C:aminoacyl-tRNA synthetase multienzyme complex"/>
    <property type="evidence" value="ECO:0007669"/>
    <property type="project" value="TreeGrafter"/>
</dbReference>
<dbReference type="Pfam" id="PF03950">
    <property type="entry name" value="tRNA-synt_1c_C"/>
    <property type="match status" value="1"/>
</dbReference>
<dbReference type="InterPro" id="IPR000738">
    <property type="entry name" value="WHEP-TRS_dom"/>
</dbReference>
<dbReference type="HAMAP" id="MF_02076">
    <property type="entry name" value="Glu_tRNA_synth_type2"/>
    <property type="match status" value="1"/>
</dbReference>
<dbReference type="SUPFAM" id="SSF55681">
    <property type="entry name" value="Class II aaRS and biotin synthetases"/>
    <property type="match status" value="1"/>
</dbReference>
<evidence type="ECO:0000256" key="4">
    <source>
        <dbReference type="ARBA" id="ARBA00022553"/>
    </source>
</evidence>
<dbReference type="Gene3D" id="3.30.110.30">
    <property type="entry name" value="C-terminal domain of ProRS"/>
    <property type="match status" value="1"/>
</dbReference>
<name>A0A8D3E168_SCOMX</name>
<dbReference type="FunFam" id="1.10.1160.10:FF:000001">
    <property type="entry name" value="Glutamine--tRNA ligase"/>
    <property type="match status" value="1"/>
</dbReference>
<dbReference type="InterPro" id="IPR011035">
    <property type="entry name" value="Ribosomal_bL25/Gln-tRNA_synth"/>
</dbReference>
<reference evidence="23" key="1">
    <citation type="submission" date="2023-05" db="EMBL/GenBank/DDBJ databases">
        <title>High-quality long-read genome of Scophthalmus maximus.</title>
        <authorList>
            <person name="Lien S."/>
            <person name="Martinez P."/>
        </authorList>
    </citation>
    <scope>NUCLEOTIDE SEQUENCE [LARGE SCALE GENOMIC DNA]</scope>
</reference>
<keyword evidence="7" id="KW-0547">Nucleotide-binding</keyword>
<dbReference type="Gene3D" id="3.90.800.10">
    <property type="entry name" value="Glutamyl-tRNA Synthetase, Domain 3"/>
    <property type="match status" value="1"/>
</dbReference>
<dbReference type="Gene3D" id="1.10.287.10">
    <property type="entry name" value="S15/NS1, RNA-binding"/>
    <property type="match status" value="3"/>
</dbReference>
<evidence type="ECO:0000256" key="1">
    <source>
        <dbReference type="ARBA" id="ARBA00009968"/>
    </source>
</evidence>
<dbReference type="CDD" id="cd00936">
    <property type="entry name" value="WEPRS_RNA"/>
    <property type="match status" value="3"/>
</dbReference>
<dbReference type="FunFam" id="3.40.50.800:FF:000005">
    <property type="entry name" value="bifunctional glutamate/proline--tRNA ligase"/>
    <property type="match status" value="1"/>
</dbReference>
<dbReference type="InterPro" id="IPR004499">
    <property type="entry name" value="Pro-tRNA-ligase_IIa_arc-type"/>
</dbReference>
<dbReference type="InterPro" id="IPR014729">
    <property type="entry name" value="Rossmann-like_a/b/a_fold"/>
</dbReference>
<dbReference type="GO" id="GO:0006433">
    <property type="term" value="P:prolyl-tRNA aminoacylation"/>
    <property type="evidence" value="ECO:0007669"/>
    <property type="project" value="InterPro"/>
</dbReference>
<evidence type="ECO:0000259" key="21">
    <source>
        <dbReference type="PROSITE" id="PS50862"/>
    </source>
</evidence>
<evidence type="ECO:0000256" key="9">
    <source>
        <dbReference type="ARBA" id="ARBA00022840"/>
    </source>
</evidence>
<proteinExistence type="inferred from homology"/>
<dbReference type="Gene3D" id="3.30.930.10">
    <property type="entry name" value="Bira Bifunctional Protein, Domain 2"/>
    <property type="match status" value="1"/>
</dbReference>
<dbReference type="SUPFAM" id="SSF47616">
    <property type="entry name" value="GST C-terminal domain-like"/>
    <property type="match status" value="1"/>
</dbReference>
<evidence type="ECO:0000256" key="8">
    <source>
        <dbReference type="ARBA" id="ARBA00022833"/>
    </source>
</evidence>
<dbReference type="SUPFAM" id="SSF52374">
    <property type="entry name" value="Nucleotidylyl transferase"/>
    <property type="match status" value="1"/>
</dbReference>
<keyword evidence="20" id="KW-0732">Signal</keyword>
<feature type="domain" description="WHEP-TRS" evidence="22">
    <location>
        <begin position="884"/>
        <end position="940"/>
    </location>
</feature>
<dbReference type="InterPro" id="IPR020061">
    <property type="entry name" value="Glu_tRNA_lig_a-bdl"/>
</dbReference>
<dbReference type="GO" id="GO:0005524">
    <property type="term" value="F:ATP binding"/>
    <property type="evidence" value="ECO:0007669"/>
    <property type="project" value="UniProtKB-KW"/>
</dbReference>
<dbReference type="GO" id="GO:0004827">
    <property type="term" value="F:proline-tRNA ligase activity"/>
    <property type="evidence" value="ECO:0007669"/>
    <property type="project" value="UniProtKB-EC"/>
</dbReference>
<dbReference type="InterPro" id="IPR002314">
    <property type="entry name" value="aa-tRNA-synt_IIb"/>
</dbReference>
<dbReference type="InterPro" id="IPR017449">
    <property type="entry name" value="Pro-tRNA_synth_II"/>
</dbReference>
<dbReference type="NCBIfam" id="TIGR00463">
    <property type="entry name" value="gltX_arch"/>
    <property type="match status" value="1"/>
</dbReference>
<evidence type="ECO:0000256" key="13">
    <source>
        <dbReference type="ARBA" id="ARBA00023268"/>
    </source>
</evidence>
<comment type="similarity">
    <text evidence="16">In the N-terminal section; belongs to the class-I aminoacyl-tRNA synthetase family. Glutamate--tRNA ligase type 2 subfamily.</text>
</comment>
<dbReference type="Proteomes" id="UP000694558">
    <property type="component" value="Chromosome 5"/>
</dbReference>
<feature type="domain" description="WHEP-TRS" evidence="22">
    <location>
        <begin position="735"/>
        <end position="791"/>
    </location>
</feature>
<dbReference type="InterPro" id="IPR009068">
    <property type="entry name" value="uS15_NS1_RNA-bd_sf"/>
</dbReference>
<dbReference type="SUPFAM" id="SSF52954">
    <property type="entry name" value="Class II aaRS ABD-related"/>
    <property type="match status" value="1"/>
</dbReference>
<dbReference type="Pfam" id="PF00043">
    <property type="entry name" value="GST_C"/>
    <property type="match status" value="1"/>
</dbReference>
<dbReference type="Gene3D" id="1.10.1160.10">
    <property type="entry name" value="Glutamyl-trna Synthetase, Domain 2"/>
    <property type="match status" value="1"/>
</dbReference>
<gene>
    <name evidence="23" type="primary">eprs1</name>
</gene>
<dbReference type="CDD" id="cd00862">
    <property type="entry name" value="ProRS_anticodon_zinc"/>
    <property type="match status" value="1"/>
</dbReference>
<feature type="domain" description="WHEP-TRS" evidence="22">
    <location>
        <begin position="807"/>
        <end position="864"/>
    </location>
</feature>
<evidence type="ECO:0000256" key="2">
    <source>
        <dbReference type="ARBA" id="ARBA00012831"/>
    </source>
</evidence>
<feature type="signal peptide" evidence="20">
    <location>
        <begin position="1"/>
        <end position="24"/>
    </location>
</feature>
<evidence type="ECO:0000313" key="24">
    <source>
        <dbReference type="Proteomes" id="UP000694558"/>
    </source>
</evidence>
<evidence type="ECO:0000256" key="10">
    <source>
        <dbReference type="ARBA" id="ARBA00022884"/>
    </source>
</evidence>
<dbReference type="Ensembl" id="ENSSMAT00000082567.1">
    <property type="protein sequence ID" value="ENSSMAP00000065527.1"/>
    <property type="gene ID" value="ENSSMAG00000011150.2"/>
</dbReference>
<keyword evidence="4" id="KW-0597">Phosphoprotein</keyword>
<protein>
    <recommendedName>
        <fullName evidence="17">Bifunctional glutamate/proline--tRNA ligase</fullName>
        <ecNumber evidence="2">6.1.1.15</ecNumber>
        <ecNumber evidence="3">6.1.1.17</ecNumber>
    </recommendedName>
    <alternativeName>
        <fullName evidence="18">Bifunctional aminoacyl-tRNA synthetase</fullName>
    </alternativeName>
</protein>
<keyword evidence="12" id="KW-0030">Aminoacyl-tRNA synthetase</keyword>
<dbReference type="InterPro" id="IPR016061">
    <property type="entry name" value="Pro-tRNA_ligase_II_C"/>
</dbReference>
<evidence type="ECO:0000256" key="19">
    <source>
        <dbReference type="SAM" id="MobiDB-lite"/>
    </source>
</evidence>
<dbReference type="FunFam" id="3.30.110.30:FF:000001">
    <property type="entry name" value="Bifunctional glutamate/proline--tRNA ligase"/>
    <property type="match status" value="1"/>
</dbReference>
<dbReference type="Gene3D" id="2.40.240.10">
    <property type="entry name" value="Ribosomal Protein L25, Chain P"/>
    <property type="match status" value="1"/>
</dbReference>
<dbReference type="HAMAP" id="MF_01571">
    <property type="entry name" value="Pro_tRNA_synth_type3"/>
    <property type="match status" value="1"/>
</dbReference>
<feature type="region of interest" description="Disordered" evidence="19">
    <location>
        <begin position="933"/>
        <end position="963"/>
    </location>
</feature>
<keyword evidence="11" id="KW-0648">Protein biosynthesis</keyword>
<dbReference type="Pfam" id="PF09180">
    <property type="entry name" value="ProRS-C_1"/>
    <property type="match status" value="1"/>
</dbReference>
<dbReference type="PROSITE" id="PS51185">
    <property type="entry name" value="WHEP_TRS_2"/>
    <property type="match status" value="3"/>
</dbReference>
<dbReference type="CDD" id="cd00807">
    <property type="entry name" value="GlnRS_core"/>
    <property type="match status" value="1"/>
</dbReference>
<feature type="domain" description="Aminoacyl-transfer RNA synthetases class-II family profile" evidence="21">
    <location>
        <begin position="1006"/>
        <end position="1257"/>
    </location>
</feature>
<comment type="similarity">
    <text evidence="1">In the C-terminal section; belongs to the class-II aminoacyl-tRNA synthetase family.</text>
</comment>
<dbReference type="InterPro" id="IPR006195">
    <property type="entry name" value="aa-tRNA-synth_II"/>
</dbReference>
<evidence type="ECO:0000256" key="7">
    <source>
        <dbReference type="ARBA" id="ARBA00022741"/>
    </source>
</evidence>
<organism evidence="23 24">
    <name type="scientific">Scophthalmus maximus</name>
    <name type="common">Turbot</name>
    <name type="synonym">Psetta maxima</name>
    <dbReference type="NCBI Taxonomy" id="52904"/>
    <lineage>
        <taxon>Eukaryota</taxon>
        <taxon>Metazoa</taxon>
        <taxon>Chordata</taxon>
        <taxon>Craniata</taxon>
        <taxon>Vertebrata</taxon>
        <taxon>Euteleostomi</taxon>
        <taxon>Actinopterygii</taxon>
        <taxon>Neopterygii</taxon>
        <taxon>Teleostei</taxon>
        <taxon>Neoteleostei</taxon>
        <taxon>Acanthomorphata</taxon>
        <taxon>Carangaria</taxon>
        <taxon>Pleuronectiformes</taxon>
        <taxon>Pleuronectoidei</taxon>
        <taxon>Scophthalmidae</taxon>
        <taxon>Scophthalmus</taxon>
    </lineage>
</organism>
<dbReference type="PANTHER" id="PTHR43382">
    <property type="entry name" value="PROLYL-TRNA SYNTHETASE"/>
    <property type="match status" value="1"/>
</dbReference>
<dbReference type="GO" id="GO:0003723">
    <property type="term" value="F:RNA binding"/>
    <property type="evidence" value="ECO:0007669"/>
    <property type="project" value="UniProtKB-KW"/>
</dbReference>
<dbReference type="Gene3D" id="1.20.1050.130">
    <property type="match status" value="1"/>
</dbReference>
<evidence type="ECO:0000256" key="20">
    <source>
        <dbReference type="SAM" id="SignalP"/>
    </source>
</evidence>
<dbReference type="InterPro" id="IPR049437">
    <property type="entry name" value="tRNA-synt_1c_C2"/>
</dbReference>
<feature type="compositionally biased region" description="Low complexity" evidence="19">
    <location>
        <begin position="941"/>
        <end position="961"/>
    </location>
</feature>
<feature type="region of interest" description="Disordered" evidence="19">
    <location>
        <begin position="703"/>
        <end position="731"/>
    </location>
</feature>
<comment type="catalytic activity">
    <reaction evidence="14">
        <text>tRNA(Glu) + L-glutamate + ATP = L-glutamyl-tRNA(Glu) + AMP + diphosphate</text>
        <dbReference type="Rhea" id="RHEA:23540"/>
        <dbReference type="Rhea" id="RHEA-COMP:9663"/>
        <dbReference type="Rhea" id="RHEA-COMP:9680"/>
        <dbReference type="ChEBI" id="CHEBI:29985"/>
        <dbReference type="ChEBI" id="CHEBI:30616"/>
        <dbReference type="ChEBI" id="CHEBI:33019"/>
        <dbReference type="ChEBI" id="CHEBI:78442"/>
        <dbReference type="ChEBI" id="CHEBI:78520"/>
        <dbReference type="ChEBI" id="CHEBI:456215"/>
        <dbReference type="EC" id="6.1.1.17"/>
    </reaction>
    <physiologicalReaction direction="left-to-right" evidence="14">
        <dbReference type="Rhea" id="RHEA:23541"/>
    </physiologicalReaction>
</comment>
<dbReference type="GO" id="GO:0046872">
    <property type="term" value="F:metal ion binding"/>
    <property type="evidence" value="ECO:0007669"/>
    <property type="project" value="UniProtKB-KW"/>
</dbReference>
<keyword evidence="8" id="KW-0862">Zinc</keyword>
<feature type="compositionally biased region" description="Low complexity" evidence="19">
    <location>
        <begin position="717"/>
        <end position="731"/>
    </location>
</feature>
<dbReference type="InterPro" id="IPR036621">
    <property type="entry name" value="Anticodon-bd_dom_sf"/>
</dbReference>
<evidence type="ECO:0000256" key="14">
    <source>
        <dbReference type="ARBA" id="ARBA00047366"/>
    </source>
</evidence>
<reference evidence="23" key="2">
    <citation type="submission" date="2025-08" db="UniProtKB">
        <authorList>
            <consortium name="Ensembl"/>
        </authorList>
    </citation>
    <scope>IDENTIFICATION</scope>
</reference>
<keyword evidence="13" id="KW-0511">Multifunctional enzyme</keyword>
<dbReference type="InterPro" id="IPR004154">
    <property type="entry name" value="Anticodon-bd"/>
</dbReference>
<evidence type="ECO:0000256" key="16">
    <source>
        <dbReference type="ARBA" id="ARBA00061295"/>
    </source>
</evidence>
<dbReference type="GO" id="GO:0006424">
    <property type="term" value="P:glutamyl-tRNA aminoacylation"/>
    <property type="evidence" value="ECO:0007669"/>
    <property type="project" value="InterPro"/>
</dbReference>
<evidence type="ECO:0000259" key="22">
    <source>
        <dbReference type="PROSITE" id="PS51185"/>
    </source>
</evidence>
<sequence>LALLCIKFIHFAHSCSLFFGALLAAEHVKGSVQVSVEEGKDTRLHVSEYFNDANSISRYLARVAPALGLYGANLMEQTEVDHWLEFSARRLCGQPGLTVALRELDVALSLRTFLVGHALTLADLSVWAALKGQHPPRMNQGKSFSHINRWFSFLSSQVPFTAVGNKYTNKKAEKKQDVGKFVDLPGAEMGKVVVRFPPEASGYLHIGHAKAALLNQHYQITFKGKLIMRFDDTNPEKEKEDFEKVILEDVSMLQIHPDQFTYTSDHFPTIMKFADQLLSEGKAYIDNTPPEQMKQEREQRTESKCRNNTVEQNMKMWSEMKAGTESGQTCCMRAKIDMKSNNGCLRDPTLYRCKNASHPRTGTSYNVYPTYDFACPIVDSLEGVTHALRTTEYHDRDEQFYWIIDALRLRKPYIWEYARLNLNNTVLSKRKLTWFVDQGYVDGWDDPRFPTVRGVLRRGMTVEGLKQFIAAQGGSRSVVNMEWDKIWAFNKKVIDPVAPRYTALSTSYVVPVSVPEATEEMKEVAKHPKNTEVGMKDVWYGPRVLIEGADAETFSEGEVVTFINWGNLIITKINKYADGKVVSMEARLNLDNKDYKKTTKITWLAETNSAPLLQTICINYQPLISKAVLTKDDDFKEYINKNSKLEEKMLGDPCLKNLKKGDIIQLQRRGFYICDQPYEPVSPNSCKESPCVLLYIPDGHTKEMPTAGSKDKGKSQAASTSAPAPAPAPASASASAGDLFSSIVAQGESVRLLKTAKAPKDEIDVAVKQLLALKAEFKKLTGQDYKPGMALPTAAAPTPSLATNSSSSSGLFERVAQQGEVVRKLKSEKAPKVSNIADTVKQLLAVKAEYKQLTGQDYKPGAAPVQKKSTAPAPVQNSPSSAPAATGFYEKVAEQGEVVKKLKGEKAPKDQVDAAVKQLLALKAEYKQQTGQDYKPGLQVPASPAQTQTSSSSTQSSSSPQVQELFSQVAQQGELGLEAKKEENLADWYSQVITKAEMIEYYDVSGCYVLRPWSYSIWEAIKEFFDREIKKLGVQNCYFPMFVSQAALEKEKSHIEDFAPEVAWVTRSGKTELAEPIAVRPTSETAMYPAYAKWVQSHRDLPIKLNQWCNVVRWEFKHPQPFLRTREFLWQEGHSAFATQEEAAEEVLQILDLYARVYEELMAIPVVKGRKTEKEKFAGGDYTTTVEAFISASGRAIQGATSHHLGQNFSRMFEIMFEDPKRPGEKQLAFQNSWGITTRTIGVLTMVHGDNMGLVLPPRVACVQIVIIPCGITASLPEEEKEALLLAAGIRVKSDLRDNYSPGWKFNHWELKGVPIRLEVGPKDMQQRQCVAVRRDSGAKVTIPEAEVETKLPAMLEDIQSSMYKKASNDLKTHMVAAETMEQFQKELDQGKIVQIPFCGDIDCEDCIKKTTTKDQDLEPGAPSMGAKSLCIPFSPLKTLQPGQACVNCKQPAKYYTMFGRSY</sequence>
<dbReference type="Gene3D" id="3.40.50.620">
    <property type="entry name" value="HUPs"/>
    <property type="match status" value="1"/>
</dbReference>
<dbReference type="Pfam" id="PF00587">
    <property type="entry name" value="tRNA-synt_2b"/>
    <property type="match status" value="1"/>
</dbReference>
<evidence type="ECO:0000256" key="3">
    <source>
        <dbReference type="ARBA" id="ARBA00012835"/>
    </source>
</evidence>
<dbReference type="InterPro" id="IPR000924">
    <property type="entry name" value="Glu/Gln-tRNA-synth"/>
</dbReference>
<keyword evidence="9" id="KW-0067">ATP-binding</keyword>
<evidence type="ECO:0000256" key="6">
    <source>
        <dbReference type="ARBA" id="ARBA00022723"/>
    </source>
</evidence>
<dbReference type="SUPFAM" id="SSF64586">
    <property type="entry name" value="C-terminal domain of ProRS"/>
    <property type="match status" value="1"/>
</dbReference>
<dbReference type="SUPFAM" id="SSF50715">
    <property type="entry name" value="Ribosomal protein L25-like"/>
    <property type="match status" value="1"/>
</dbReference>
<dbReference type="InterPro" id="IPR020059">
    <property type="entry name" value="Glu/Gln-tRNA-synth_Ib_codon-bd"/>
</dbReference>
<dbReference type="PROSITE" id="PS00762">
    <property type="entry name" value="WHEP_TRS_1"/>
    <property type="match status" value="2"/>
</dbReference>
<dbReference type="InterPro" id="IPR033721">
    <property type="entry name" value="ProRS_core_arch_euk"/>
</dbReference>
<feature type="chain" id="PRO_5034038231" description="Bifunctional glutamate/proline--tRNA ligase" evidence="20">
    <location>
        <begin position="25"/>
        <end position="1463"/>
    </location>
</feature>
<keyword evidence="6" id="KW-0479">Metal-binding</keyword>
<evidence type="ECO:0000256" key="12">
    <source>
        <dbReference type="ARBA" id="ARBA00023146"/>
    </source>
</evidence>
<dbReference type="PRINTS" id="PR00987">
    <property type="entry name" value="TRNASYNTHGLU"/>
</dbReference>
<dbReference type="SMART" id="SM00991">
    <property type="entry name" value="WHEP-TRS"/>
    <property type="match status" value="3"/>
</dbReference>
<dbReference type="CDD" id="cd00778">
    <property type="entry name" value="ProRS_core_arch_euk"/>
    <property type="match status" value="1"/>
</dbReference>
<evidence type="ECO:0000256" key="11">
    <source>
        <dbReference type="ARBA" id="ARBA00022917"/>
    </source>
</evidence>
<dbReference type="InterPro" id="IPR045864">
    <property type="entry name" value="aa-tRNA-synth_II/BPL/LPL"/>
</dbReference>
<dbReference type="InterPro" id="IPR020058">
    <property type="entry name" value="Glu/Gln-tRNA-synth_Ib_cat-dom"/>
</dbReference>
<dbReference type="Pfam" id="PF00749">
    <property type="entry name" value="tRNA-synt_1c"/>
    <property type="match status" value="1"/>
</dbReference>
<dbReference type="GO" id="GO:0004818">
    <property type="term" value="F:glutamate-tRNA ligase activity"/>
    <property type="evidence" value="ECO:0007669"/>
    <property type="project" value="UniProtKB-EC"/>
</dbReference>
<feature type="compositionally biased region" description="Basic and acidic residues" evidence="19">
    <location>
        <begin position="703"/>
        <end position="714"/>
    </location>
</feature>
<keyword evidence="5" id="KW-0436">Ligase</keyword>
<dbReference type="InterPro" id="IPR001412">
    <property type="entry name" value="aa-tRNA-synth_I_CS"/>
</dbReference>
<dbReference type="Pfam" id="PF03129">
    <property type="entry name" value="HGTP_anticodon"/>
    <property type="match status" value="1"/>
</dbReference>
<evidence type="ECO:0000256" key="15">
    <source>
        <dbReference type="ARBA" id="ARBA00050792"/>
    </source>
</evidence>
<dbReference type="FunFam" id="3.90.800.10:FF:000001">
    <property type="entry name" value="Glutamine--tRNA ligase"/>
    <property type="match status" value="1"/>
</dbReference>
<dbReference type="SMART" id="SM00946">
    <property type="entry name" value="ProRS-C_1"/>
    <property type="match status" value="1"/>
</dbReference>
<dbReference type="FunFam" id="1.10.287.10:FF:000006">
    <property type="entry name" value="Bifunctional glutamate/proline--tRNA ligase"/>
    <property type="match status" value="2"/>
</dbReference>
<feature type="region of interest" description="Disordered" evidence="19">
    <location>
        <begin position="857"/>
        <end position="884"/>
    </location>
</feature>
<dbReference type="NCBIfam" id="TIGR00408">
    <property type="entry name" value="proS_fam_I"/>
    <property type="match status" value="1"/>
</dbReference>
<dbReference type="FunFam" id="3.30.930.10:FF:000007">
    <property type="entry name" value="Bifunctional glutamate/proline--tRNA ligase"/>
    <property type="match status" value="1"/>
</dbReference>
<dbReference type="InterPro" id="IPR004526">
    <property type="entry name" value="Glu-tRNA-synth_arc/euk"/>
</dbReference>
<dbReference type="EC" id="6.1.1.15" evidence="2"/>
<dbReference type="CDD" id="cd10309">
    <property type="entry name" value="GST_C_GluProRS_N"/>
    <property type="match status" value="1"/>
</dbReference>
<evidence type="ECO:0000313" key="23">
    <source>
        <dbReference type="Ensembl" id="ENSSMAP00000065527.1"/>
    </source>
</evidence>
<dbReference type="InterPro" id="IPR020056">
    <property type="entry name" value="Rbsml_bL25/Gln-tRNA_synth_N"/>
</dbReference>
<keyword evidence="10" id="KW-0694">RNA-binding</keyword>
<dbReference type="Gene3D" id="3.40.50.800">
    <property type="entry name" value="Anticodon-binding domain"/>
    <property type="match status" value="1"/>
</dbReference>
<dbReference type="EC" id="6.1.1.17" evidence="3"/>
<dbReference type="PROSITE" id="PS00178">
    <property type="entry name" value="AA_TRNA_LIGASE_I"/>
    <property type="match status" value="1"/>
</dbReference>
<dbReference type="SUPFAM" id="SSF47060">
    <property type="entry name" value="S15/NS1 RNA-binding domain"/>
    <property type="match status" value="3"/>
</dbReference>
<dbReference type="PROSITE" id="PS50862">
    <property type="entry name" value="AA_TRNA_LIGASE_II"/>
    <property type="match status" value="1"/>
</dbReference>
<dbReference type="GeneTree" id="ENSGT00550000074815"/>
<dbReference type="Pfam" id="PF20974">
    <property type="entry name" value="tRNA-synt_1c_C2"/>
    <property type="match status" value="1"/>
</dbReference>